<dbReference type="InterPro" id="IPR036625">
    <property type="entry name" value="E3-bd_dom_sf"/>
</dbReference>
<dbReference type="EMBL" id="EF677914">
    <property type="protein sequence ID" value="ABR17709.1"/>
    <property type="molecule type" value="mRNA"/>
</dbReference>
<evidence type="ECO:0000256" key="5">
    <source>
        <dbReference type="SAM" id="MobiDB-lite"/>
    </source>
</evidence>
<feature type="domain" description="Lipoyl-binding" evidence="6">
    <location>
        <begin position="92"/>
        <end position="168"/>
    </location>
</feature>
<feature type="compositionally biased region" description="Basic and acidic residues" evidence="5">
    <location>
        <begin position="261"/>
        <end position="276"/>
    </location>
</feature>
<dbReference type="SUPFAM" id="SSF52777">
    <property type="entry name" value="CoA-dependent acyltransferases"/>
    <property type="match status" value="1"/>
</dbReference>
<keyword evidence="3" id="KW-0809">Transit peptide</keyword>
<dbReference type="GO" id="GO:0042617">
    <property type="term" value="P:paclitaxel biosynthetic process"/>
    <property type="evidence" value="ECO:0007669"/>
    <property type="project" value="UniProtKB-UniPathway"/>
</dbReference>
<dbReference type="FunFam" id="2.40.50.100:FF:000010">
    <property type="entry name" value="Acetyltransferase component of pyruvate dehydrogenase complex"/>
    <property type="match status" value="1"/>
</dbReference>
<sequence>MASVAAISRDRLACALKQRLRGFRSCAYGSSTRHISCGSLDNQKPVLAHGQHGICARYGLLISSNGVQQNLVSELELHRGCRQFSSSELPVHIILQMPALSPTMDKGNISSWKKNEGDKIEAGDVICDIETDKATLDFESMEEGYLAKILVPAGSKDIPVGQPLAITVENPDDIPKFTNILADEFSSKQAEKDTKAQGAAQGQEQMPQPQTYRFGPSVRRLLAEFELDISSLKVSGPHGTLLKGDVLAAIASGAGSGKSSETAKLHKPSEPSKNEKTLSAPIAPVSLQSPLPLQSSGLYEDLQNSQIRKIIAKRLWESKHGTPHLYLSADVMLDPVLAFRKELQEKHGLKISVNDIVIKVVALALKAVPEANAYWSDEKGEAVLCDSIDVSIAVATEKGLMTPILKNADQKSLSAISTEVKELANKARVGKLSPSEFQGGTFSISNLGMFPVDRFCAIINPPQACILAVGRGNKVVKWEEDSSGQGKACSVTQMNLSLSADHRVFDYDIGGKFLDALSTNFMEAKRLIL</sequence>
<evidence type="ECO:0000259" key="6">
    <source>
        <dbReference type="PROSITE" id="PS50968"/>
    </source>
</evidence>
<dbReference type="InterPro" id="IPR000089">
    <property type="entry name" value="Biotin_lipoyl"/>
</dbReference>
<dbReference type="CDD" id="cd06849">
    <property type="entry name" value="lipoyl_domain"/>
    <property type="match status" value="1"/>
</dbReference>
<dbReference type="PROSITE" id="PS00189">
    <property type="entry name" value="LIPOYL"/>
    <property type="match status" value="1"/>
</dbReference>
<dbReference type="InterPro" id="IPR023213">
    <property type="entry name" value="CAT-like_dom_sf"/>
</dbReference>
<evidence type="ECO:0000313" key="8">
    <source>
        <dbReference type="EMBL" id="ABR17709.1"/>
    </source>
</evidence>
<dbReference type="EC" id="2.3.1.-" evidence="4"/>
<dbReference type="UniPathway" id="UPA00842"/>
<dbReference type="SUPFAM" id="SSF51230">
    <property type="entry name" value="Single hybrid motif"/>
    <property type="match status" value="1"/>
</dbReference>
<comment type="similarity">
    <text evidence="1 4">Belongs to the 2-oxoacid dehydrogenase family.</text>
</comment>
<dbReference type="PROSITE" id="PS50968">
    <property type="entry name" value="BIOTINYL_LIPOYL"/>
    <property type="match status" value="1"/>
</dbReference>
<dbReference type="GO" id="GO:0016746">
    <property type="term" value="F:acyltransferase activity"/>
    <property type="evidence" value="ECO:0007669"/>
    <property type="project" value="UniProtKB-KW"/>
</dbReference>
<accession>B8LPX9</accession>
<dbReference type="GO" id="GO:0005739">
    <property type="term" value="C:mitochondrion"/>
    <property type="evidence" value="ECO:0007669"/>
    <property type="project" value="TreeGrafter"/>
</dbReference>
<feature type="region of interest" description="Disordered" evidence="5">
    <location>
        <begin position="255"/>
        <end position="278"/>
    </location>
</feature>
<dbReference type="Pfam" id="PF00198">
    <property type="entry name" value="2-oxoacid_dh"/>
    <property type="match status" value="1"/>
</dbReference>
<feature type="compositionally biased region" description="Polar residues" evidence="5">
    <location>
        <begin position="200"/>
        <end position="211"/>
    </location>
</feature>
<dbReference type="Gene3D" id="4.10.320.10">
    <property type="entry name" value="E3-binding domain"/>
    <property type="match status" value="1"/>
</dbReference>
<dbReference type="GO" id="GO:0045254">
    <property type="term" value="C:pyruvate dehydrogenase complex"/>
    <property type="evidence" value="ECO:0007669"/>
    <property type="project" value="InterPro"/>
</dbReference>
<keyword evidence="4" id="KW-0012">Acyltransferase</keyword>
<feature type="domain" description="Peripheral subunit-binding (PSBD)" evidence="7">
    <location>
        <begin position="213"/>
        <end position="250"/>
    </location>
</feature>
<keyword evidence="2 4" id="KW-0450">Lipoyl</keyword>
<dbReference type="Gene3D" id="2.40.50.100">
    <property type="match status" value="1"/>
</dbReference>
<dbReference type="PANTHER" id="PTHR23151">
    <property type="entry name" value="DIHYDROLIPOAMIDE ACETYL/SUCCINYL-TRANSFERASE-RELATED"/>
    <property type="match status" value="1"/>
</dbReference>
<evidence type="ECO:0000256" key="4">
    <source>
        <dbReference type="RuleBase" id="RU003423"/>
    </source>
</evidence>
<dbReference type="InterPro" id="IPR003016">
    <property type="entry name" value="2-oxoA_DH_lipoyl-BS"/>
</dbReference>
<evidence type="ECO:0000256" key="3">
    <source>
        <dbReference type="ARBA" id="ARBA00022946"/>
    </source>
</evidence>
<protein>
    <recommendedName>
        <fullName evidence="4">Dihydrolipoamide acetyltransferase component of pyruvate dehydrogenase complex</fullName>
        <ecNumber evidence="4">2.3.1.-</ecNumber>
    </recommendedName>
</protein>
<organism evidence="8">
    <name type="scientific">Picea sitchensis</name>
    <name type="common">Sitka spruce</name>
    <name type="synonym">Pinus sitchensis</name>
    <dbReference type="NCBI Taxonomy" id="3332"/>
    <lineage>
        <taxon>Eukaryota</taxon>
        <taxon>Viridiplantae</taxon>
        <taxon>Streptophyta</taxon>
        <taxon>Embryophyta</taxon>
        <taxon>Tracheophyta</taxon>
        <taxon>Spermatophyta</taxon>
        <taxon>Pinopsida</taxon>
        <taxon>Pinidae</taxon>
        <taxon>Conifers I</taxon>
        <taxon>Pinales</taxon>
        <taxon>Pinaceae</taxon>
        <taxon>Picea</taxon>
    </lineage>
</organism>
<keyword evidence="4" id="KW-0808">Transferase</keyword>
<dbReference type="InterPro" id="IPR001078">
    <property type="entry name" value="2-oxoacid_DH_actylTfrase"/>
</dbReference>
<dbReference type="InterPro" id="IPR011053">
    <property type="entry name" value="Single_hybrid_motif"/>
</dbReference>
<dbReference type="Pfam" id="PF02817">
    <property type="entry name" value="E3_binding"/>
    <property type="match status" value="1"/>
</dbReference>
<comment type="cofactor">
    <cofactor evidence="4">
        <name>(R)-lipoate</name>
        <dbReference type="ChEBI" id="CHEBI:83088"/>
    </cofactor>
</comment>
<dbReference type="Gene3D" id="3.30.559.10">
    <property type="entry name" value="Chloramphenicol acetyltransferase-like domain"/>
    <property type="match status" value="1"/>
</dbReference>
<evidence type="ECO:0000259" key="7">
    <source>
        <dbReference type="PROSITE" id="PS51826"/>
    </source>
</evidence>
<name>B8LPX9_PICSI</name>
<dbReference type="GO" id="GO:0006086">
    <property type="term" value="P:pyruvate decarboxylation to acetyl-CoA"/>
    <property type="evidence" value="ECO:0007669"/>
    <property type="project" value="InterPro"/>
</dbReference>
<dbReference type="AlphaFoldDB" id="B8LPX9"/>
<reference evidence="8" key="1">
    <citation type="submission" date="2007-06" db="EMBL/GenBank/DDBJ databases">
        <title>Full length cDNA sequences from Sitka Spruce (Picea sitchensis).</title>
        <authorList>
            <person name="Ralph S.G."/>
            <person name="Chun H.E."/>
            <person name="Liao N."/>
            <person name="Ali J."/>
            <person name="Reid K."/>
            <person name="Kolosova N."/>
            <person name="Cooper N."/>
            <person name="Cullis C."/>
            <person name="Jancsik S."/>
            <person name="Moore R."/>
            <person name="Mayo M."/>
            <person name="Wagner S."/>
            <person name="Holt R.A."/>
            <person name="Jones S.J.M."/>
            <person name="Marra M.A."/>
            <person name="Ritland C.E."/>
            <person name="Ritland K."/>
            <person name="Bohlmann J."/>
        </authorList>
    </citation>
    <scope>NUCLEOTIDE SEQUENCE</scope>
    <source>
        <tissue evidence="8">Green portion of the leader tissue</tissue>
    </source>
</reference>
<dbReference type="InterPro" id="IPR004167">
    <property type="entry name" value="PSBD"/>
</dbReference>
<dbReference type="Pfam" id="PF00364">
    <property type="entry name" value="Biotin_lipoyl"/>
    <property type="match status" value="1"/>
</dbReference>
<dbReference type="PROSITE" id="PS51826">
    <property type="entry name" value="PSBD"/>
    <property type="match status" value="1"/>
</dbReference>
<evidence type="ECO:0000256" key="1">
    <source>
        <dbReference type="ARBA" id="ARBA00007317"/>
    </source>
</evidence>
<dbReference type="PANTHER" id="PTHR23151:SF90">
    <property type="entry name" value="DIHYDROLIPOYLLYSINE-RESIDUE ACETYLTRANSFERASE COMPONENT OF PYRUVATE DEHYDROGENASE COMPLEX, MITOCHONDRIAL-RELATED"/>
    <property type="match status" value="1"/>
</dbReference>
<dbReference type="InterPro" id="IPR045257">
    <property type="entry name" value="E2/Pdx1"/>
</dbReference>
<feature type="region of interest" description="Disordered" evidence="5">
    <location>
        <begin position="187"/>
        <end position="211"/>
    </location>
</feature>
<proteinExistence type="evidence at transcript level"/>
<evidence type="ECO:0000256" key="2">
    <source>
        <dbReference type="ARBA" id="ARBA00022823"/>
    </source>
</evidence>
<dbReference type="SUPFAM" id="SSF47005">
    <property type="entry name" value="Peripheral subunit-binding domain of 2-oxo acid dehydrogenase complex"/>
    <property type="match status" value="1"/>
</dbReference>